<keyword evidence="1" id="KW-0808">Transferase</keyword>
<accession>A0A6I4I069</accession>
<dbReference type="EMBL" id="CP066775">
    <property type="protein sequence ID" value="QQL48306.1"/>
    <property type="molecule type" value="Genomic_DNA"/>
</dbReference>
<evidence type="ECO:0000313" key="1">
    <source>
        <dbReference type="EMBL" id="QQL48306.1"/>
    </source>
</evidence>
<name>A0A6I4I069_9SPHI</name>
<dbReference type="PROSITE" id="PS01330">
    <property type="entry name" value="PABS_1"/>
    <property type="match status" value="1"/>
</dbReference>
<organism evidence="1 2">
    <name type="scientific">Mucilaginibacter ginkgonis</name>
    <dbReference type="NCBI Taxonomy" id="2682091"/>
    <lineage>
        <taxon>Bacteria</taxon>
        <taxon>Pseudomonadati</taxon>
        <taxon>Bacteroidota</taxon>
        <taxon>Sphingobacteriia</taxon>
        <taxon>Sphingobacteriales</taxon>
        <taxon>Sphingobacteriaceae</taxon>
        <taxon>Mucilaginibacter</taxon>
    </lineage>
</organism>
<dbReference type="Gene3D" id="3.40.50.150">
    <property type="entry name" value="Vaccinia Virus protein VP39"/>
    <property type="match status" value="1"/>
</dbReference>
<dbReference type="SUPFAM" id="SSF53335">
    <property type="entry name" value="S-adenosyl-L-methionine-dependent methyltransferases"/>
    <property type="match status" value="1"/>
</dbReference>
<dbReference type="AlphaFoldDB" id="A0A6I4I069"/>
<dbReference type="Proteomes" id="UP000429232">
    <property type="component" value="Chromosome"/>
</dbReference>
<keyword evidence="1" id="KW-0489">Methyltransferase</keyword>
<dbReference type="KEGG" id="mgik:GO620_008865"/>
<dbReference type="InterPro" id="IPR030373">
    <property type="entry name" value="PABS_CS"/>
</dbReference>
<proteinExistence type="predicted"/>
<keyword evidence="2" id="KW-1185">Reference proteome</keyword>
<protein>
    <submittedName>
        <fullName evidence="1">Class I SAM-dependent methyltransferase</fullName>
    </submittedName>
</protein>
<dbReference type="InterPro" id="IPR029063">
    <property type="entry name" value="SAM-dependent_MTases_sf"/>
</dbReference>
<dbReference type="RefSeq" id="WP_157525855.1">
    <property type="nucleotide sequence ID" value="NZ_CP066775.1"/>
</dbReference>
<reference evidence="1 2" key="1">
    <citation type="submission" date="2020-12" db="EMBL/GenBank/DDBJ databases">
        <title>HMF7856_wgs.fasta genome submission.</title>
        <authorList>
            <person name="Kang H."/>
            <person name="Kim H."/>
            <person name="Joh K."/>
        </authorList>
    </citation>
    <scope>NUCLEOTIDE SEQUENCE [LARGE SCALE GENOMIC DNA]</scope>
    <source>
        <strain evidence="1 2">HMF7856</strain>
    </source>
</reference>
<evidence type="ECO:0000313" key="2">
    <source>
        <dbReference type="Proteomes" id="UP000429232"/>
    </source>
</evidence>
<dbReference type="GO" id="GO:0032259">
    <property type="term" value="P:methylation"/>
    <property type="evidence" value="ECO:0007669"/>
    <property type="project" value="UniProtKB-KW"/>
</dbReference>
<sequence>MTANYDNTVWFYDTLATLVYGKNIIKAQKEFLNLIPPHSRVLIVGGGTGKILEEVAKVHPAGLTIFYAEVSEKMLSKSIKRSAGKSSVVFYNQPVEDMALANIDVAITPFLFDNFDGEYAEKIFRHIDSMTSENALWLNTDFQLTGKWWQVVLLKSMLLFFKLFGAVNNKRTTDMQPVFEKYGYKKIACKTFYGDFIRSEAWQKPA</sequence>
<gene>
    <name evidence="1" type="ORF">GO620_008865</name>
</gene>
<dbReference type="GO" id="GO:0008168">
    <property type="term" value="F:methyltransferase activity"/>
    <property type="evidence" value="ECO:0007669"/>
    <property type="project" value="UniProtKB-KW"/>
</dbReference>